<feature type="domain" description="Glycosyl transferase family 1" evidence="1">
    <location>
        <begin position="207"/>
        <end position="368"/>
    </location>
</feature>
<dbReference type="Proteomes" id="UP001501588">
    <property type="component" value="Unassembled WGS sequence"/>
</dbReference>
<comment type="caution">
    <text evidence="2">The sequence shown here is derived from an EMBL/GenBank/DDBJ whole genome shotgun (WGS) entry which is preliminary data.</text>
</comment>
<dbReference type="PANTHER" id="PTHR12526">
    <property type="entry name" value="GLYCOSYLTRANSFERASE"/>
    <property type="match status" value="1"/>
</dbReference>
<accession>A0ABN1FZP2</accession>
<evidence type="ECO:0000259" key="1">
    <source>
        <dbReference type="Pfam" id="PF00534"/>
    </source>
</evidence>
<keyword evidence="3" id="KW-1185">Reference proteome</keyword>
<dbReference type="EMBL" id="BAAAFZ010000077">
    <property type="protein sequence ID" value="GAA0601178.1"/>
    <property type="molecule type" value="Genomic_DNA"/>
</dbReference>
<evidence type="ECO:0000313" key="3">
    <source>
        <dbReference type="Proteomes" id="UP001501588"/>
    </source>
</evidence>
<dbReference type="Pfam" id="PF00534">
    <property type="entry name" value="Glycos_transf_1"/>
    <property type="match status" value="1"/>
</dbReference>
<protein>
    <submittedName>
        <fullName evidence="2">Glycosyltransferase family 4 protein</fullName>
    </submittedName>
</protein>
<sequence>MPARLKLNLFSPLPPLRSEIANHTAHLLPPLGRLADVTVWTSQEDWAAPDAEGVRVRRFRPDAPPWPAINEARATFFNIGNNTALHGDIFRVAGVVPGVAILHDTVLQHFFAGLAVHHGWRSEYLDAMRRHHGAEGLEQGRRLLTGGVGASDLAHRFPLTLAAADRATALVCHVPDGARALEARTRLPVYRLDLSTDLAGVQEPTAAAKTADGEPRRLVMFGHLGFNRRLPSLLRALAEMPERDAFRLDIYGQIEDEAEARRLTASLGLGRLVEAHGFVPQQDLDRGIARAHLAVNLRYPSMGEASASQLRTWALGLPSLVTRTGWYATLPEDAVFFVEPEDEIGGIKRHLARLLTRPGAFEAAGRRGRALVASRHSPERYAEGLVEIARQAPMQHGRRAAVDLAHASSRALAGMVGMEGLQRAAPGVAEEITLLTRPAPPR</sequence>
<organism evidence="2 3">
    <name type="scientific">Craurococcus roseus</name>
    <dbReference type="NCBI Taxonomy" id="77585"/>
    <lineage>
        <taxon>Bacteria</taxon>
        <taxon>Pseudomonadati</taxon>
        <taxon>Pseudomonadota</taxon>
        <taxon>Alphaproteobacteria</taxon>
        <taxon>Acetobacterales</taxon>
        <taxon>Acetobacteraceae</taxon>
        <taxon>Craurococcus</taxon>
    </lineage>
</organism>
<dbReference type="Gene3D" id="3.40.50.2000">
    <property type="entry name" value="Glycogen Phosphorylase B"/>
    <property type="match status" value="1"/>
</dbReference>
<dbReference type="InterPro" id="IPR001296">
    <property type="entry name" value="Glyco_trans_1"/>
</dbReference>
<evidence type="ECO:0000313" key="2">
    <source>
        <dbReference type="EMBL" id="GAA0601178.1"/>
    </source>
</evidence>
<gene>
    <name evidence="2" type="ORF">GCM10009416_43820</name>
</gene>
<reference evidence="2 3" key="1">
    <citation type="journal article" date="2019" name="Int. J. Syst. Evol. Microbiol.">
        <title>The Global Catalogue of Microorganisms (GCM) 10K type strain sequencing project: providing services to taxonomists for standard genome sequencing and annotation.</title>
        <authorList>
            <consortium name="The Broad Institute Genomics Platform"/>
            <consortium name="The Broad Institute Genome Sequencing Center for Infectious Disease"/>
            <person name="Wu L."/>
            <person name="Ma J."/>
        </authorList>
    </citation>
    <scope>NUCLEOTIDE SEQUENCE [LARGE SCALE GENOMIC DNA]</scope>
    <source>
        <strain evidence="2 3">JCM 9933</strain>
    </source>
</reference>
<dbReference type="RefSeq" id="WP_343897554.1">
    <property type="nucleotide sequence ID" value="NZ_BAAAFZ010000077.1"/>
</dbReference>
<proteinExistence type="predicted"/>
<dbReference type="SUPFAM" id="SSF53756">
    <property type="entry name" value="UDP-Glycosyltransferase/glycogen phosphorylase"/>
    <property type="match status" value="1"/>
</dbReference>
<name>A0ABN1FZP2_9PROT</name>
<dbReference type="PANTHER" id="PTHR12526:SF636">
    <property type="entry name" value="BLL3647 PROTEIN"/>
    <property type="match status" value="1"/>
</dbReference>